<dbReference type="Pfam" id="PF04321">
    <property type="entry name" value="RmlD_sub_bind"/>
    <property type="match status" value="1"/>
</dbReference>
<dbReference type="InterPro" id="IPR005913">
    <property type="entry name" value="dTDP_dehydrorham_reduct"/>
</dbReference>
<dbReference type="Proteomes" id="UP000179627">
    <property type="component" value="Unassembled WGS sequence"/>
</dbReference>
<name>A0A1S1QFF8_9ACTN</name>
<comment type="function">
    <text evidence="2">Catalyzes the reduction of dTDP-6-deoxy-L-lyxo-4-hexulose to yield dTDP-L-rhamnose.</text>
</comment>
<dbReference type="GO" id="GO:0005829">
    <property type="term" value="C:cytosol"/>
    <property type="evidence" value="ECO:0007669"/>
    <property type="project" value="TreeGrafter"/>
</dbReference>
<dbReference type="InterPro" id="IPR036291">
    <property type="entry name" value="NAD(P)-bd_dom_sf"/>
</dbReference>
<keyword evidence="5" id="KW-1185">Reference proteome</keyword>
<dbReference type="PANTHER" id="PTHR10491:SF4">
    <property type="entry name" value="METHIONINE ADENOSYLTRANSFERASE 2 SUBUNIT BETA"/>
    <property type="match status" value="1"/>
</dbReference>
<organism evidence="4 5">
    <name type="scientific">Parafrankia colletiae</name>
    <dbReference type="NCBI Taxonomy" id="573497"/>
    <lineage>
        <taxon>Bacteria</taxon>
        <taxon>Bacillati</taxon>
        <taxon>Actinomycetota</taxon>
        <taxon>Actinomycetes</taxon>
        <taxon>Frankiales</taxon>
        <taxon>Frankiaceae</taxon>
        <taxon>Parafrankia</taxon>
    </lineage>
</organism>
<dbReference type="AlphaFoldDB" id="A0A1S1QFF8"/>
<dbReference type="GO" id="GO:0019305">
    <property type="term" value="P:dTDP-rhamnose biosynthetic process"/>
    <property type="evidence" value="ECO:0007669"/>
    <property type="project" value="UniProtKB-UniPathway"/>
</dbReference>
<dbReference type="CDD" id="cd05254">
    <property type="entry name" value="dTDP_HR_like_SDR_e"/>
    <property type="match status" value="1"/>
</dbReference>
<evidence type="ECO:0000259" key="3">
    <source>
        <dbReference type="Pfam" id="PF04321"/>
    </source>
</evidence>
<dbReference type="EMBL" id="MBLM01000139">
    <property type="protein sequence ID" value="OHV32387.1"/>
    <property type="molecule type" value="Genomic_DNA"/>
</dbReference>
<feature type="domain" description="RmlD-like substrate binding" evidence="3">
    <location>
        <begin position="1"/>
        <end position="297"/>
    </location>
</feature>
<comment type="caution">
    <text evidence="4">The sequence shown here is derived from an EMBL/GenBank/DDBJ whole genome shotgun (WGS) entry which is preliminary data.</text>
</comment>
<comment type="pathway">
    <text evidence="2">Carbohydrate biosynthesis; dTDP-L-rhamnose biosynthesis.</text>
</comment>
<dbReference type="PANTHER" id="PTHR10491">
    <property type="entry name" value="DTDP-4-DEHYDRORHAMNOSE REDUCTASE"/>
    <property type="match status" value="1"/>
</dbReference>
<evidence type="ECO:0000256" key="1">
    <source>
        <dbReference type="ARBA" id="ARBA00010944"/>
    </source>
</evidence>
<proteinExistence type="inferred from homology"/>
<dbReference type="EC" id="1.1.1.133" evidence="2"/>
<accession>A0A1S1QFF8</accession>
<dbReference type="InterPro" id="IPR029903">
    <property type="entry name" value="RmlD-like-bd"/>
</dbReference>
<dbReference type="GO" id="GO:0008831">
    <property type="term" value="F:dTDP-4-dehydrorhamnose reductase activity"/>
    <property type="evidence" value="ECO:0007669"/>
    <property type="project" value="UniProtKB-EC"/>
</dbReference>
<protein>
    <recommendedName>
        <fullName evidence="2">dTDP-4-dehydrorhamnose reductase</fullName>
        <ecNumber evidence="2">1.1.1.133</ecNumber>
    </recommendedName>
</protein>
<evidence type="ECO:0000256" key="2">
    <source>
        <dbReference type="RuleBase" id="RU364082"/>
    </source>
</evidence>
<dbReference type="UniPathway" id="UPA00124"/>
<dbReference type="NCBIfam" id="TIGR01214">
    <property type="entry name" value="rmlD"/>
    <property type="match status" value="1"/>
</dbReference>
<keyword evidence="2" id="KW-0521">NADP</keyword>
<evidence type="ECO:0000313" key="5">
    <source>
        <dbReference type="Proteomes" id="UP000179627"/>
    </source>
</evidence>
<gene>
    <name evidence="4" type="ORF">CC117_25125</name>
</gene>
<reference evidence="5" key="1">
    <citation type="submission" date="2016-07" db="EMBL/GenBank/DDBJ databases">
        <title>Sequence Frankia sp. strain CcI1.17.</title>
        <authorList>
            <person name="Ghodhbane-Gtari F."/>
            <person name="Swanson E."/>
            <person name="Gueddou A."/>
            <person name="Morris K."/>
            <person name="Hezbri K."/>
            <person name="Ktari A."/>
            <person name="Nouioui I."/>
            <person name="Abebe-Akele F."/>
            <person name="Simpson S."/>
            <person name="Thomas K."/>
            <person name="Gtari M."/>
            <person name="Tisa L.S."/>
            <person name="Hurst S."/>
        </authorList>
    </citation>
    <scope>NUCLEOTIDE SEQUENCE [LARGE SCALE GENOMIC DNA]</scope>
    <source>
        <strain evidence="5">Cc1.17</strain>
    </source>
</reference>
<comment type="similarity">
    <text evidence="1 2">Belongs to the dTDP-4-dehydrorhamnose reductase family.</text>
</comment>
<keyword evidence="2" id="KW-0560">Oxidoreductase</keyword>
<evidence type="ECO:0000313" key="4">
    <source>
        <dbReference type="EMBL" id="OHV32387.1"/>
    </source>
</evidence>
<dbReference type="Gene3D" id="3.40.50.720">
    <property type="entry name" value="NAD(P)-binding Rossmann-like Domain"/>
    <property type="match status" value="1"/>
</dbReference>
<dbReference type="SUPFAM" id="SSF51735">
    <property type="entry name" value="NAD(P)-binding Rossmann-fold domains"/>
    <property type="match status" value="1"/>
</dbReference>
<sequence>MRILVTGAGGQLGHDLCRLLDAESRTERTRDTRVLAWAGLTRSDLDLSDAARVRAVIADQARPAKVQGGLVVINTAAWTDVDGAEADETGAYAVNATGPAHLAAACAEAGAALVHLSTDYVFDGTASKPYETNDPPGPVSAYGRTKLAGEEAVLALCPASYVVRTAWVYGRSGNNFVKTIARLARERDELSVVADQHGSPTWSADLAAGLLDLVTARPAPGIYHCTGGGETTWFGFARAIVAAIGEDPAKVAPTTTAEFPRPAQRPAYSVLSARSWQDAGLRPLRSWDEAFAAAVADFGPELPG</sequence>
<dbReference type="Gene3D" id="3.90.25.10">
    <property type="entry name" value="UDP-galactose 4-epimerase, domain 1"/>
    <property type="match status" value="1"/>
</dbReference>
<dbReference type="OrthoDB" id="9803892at2"/>